<reference evidence="1" key="1">
    <citation type="submission" date="2020-02" db="EMBL/GenBank/DDBJ databases">
        <authorList>
            <person name="Meier V. D."/>
        </authorList>
    </citation>
    <scope>NUCLEOTIDE SEQUENCE</scope>
    <source>
        <strain evidence="1">AVDCRST_MAG58</strain>
    </source>
</reference>
<dbReference type="AlphaFoldDB" id="A0A6J4R9M8"/>
<evidence type="ECO:0000313" key="1">
    <source>
        <dbReference type="EMBL" id="CAA9459580.1"/>
    </source>
</evidence>
<name>A0A6J4R9M8_9ACTN</name>
<organism evidence="1">
    <name type="scientific">uncultured Rubrobacteraceae bacterium</name>
    <dbReference type="NCBI Taxonomy" id="349277"/>
    <lineage>
        <taxon>Bacteria</taxon>
        <taxon>Bacillati</taxon>
        <taxon>Actinomycetota</taxon>
        <taxon>Rubrobacteria</taxon>
        <taxon>Rubrobacterales</taxon>
        <taxon>Rubrobacteraceae</taxon>
        <taxon>environmental samples</taxon>
    </lineage>
</organism>
<gene>
    <name evidence="1" type="ORF">AVDCRST_MAG58-2303</name>
</gene>
<sequence>MATEMTGGKIVGERGTVVTFRQRCEACGYVFDWNKTTIVPAYGSRKVRSFTCPECGNYQEVEVRYLHKGPPQETT</sequence>
<dbReference type="EMBL" id="CADCVF010000046">
    <property type="protein sequence ID" value="CAA9459580.1"/>
    <property type="molecule type" value="Genomic_DNA"/>
</dbReference>
<accession>A0A6J4R9M8</accession>
<proteinExistence type="predicted"/>
<protein>
    <submittedName>
        <fullName evidence="1">Uncharacterized protein</fullName>
    </submittedName>
</protein>